<keyword evidence="2 5" id="KW-0547">Nucleotide-binding</keyword>
<proteinExistence type="inferred from homology"/>
<evidence type="ECO:0000256" key="1">
    <source>
        <dbReference type="ARBA" id="ARBA00022679"/>
    </source>
</evidence>
<dbReference type="GO" id="GO:0006220">
    <property type="term" value="P:pyrimidine nucleotide metabolic process"/>
    <property type="evidence" value="ECO:0007669"/>
    <property type="project" value="UniProtKB-UniRule"/>
</dbReference>
<organism evidence="7 8">
    <name type="scientific">Desulfomarina profundi</name>
    <dbReference type="NCBI Taxonomy" id="2772557"/>
    <lineage>
        <taxon>Bacteria</taxon>
        <taxon>Pseudomonadati</taxon>
        <taxon>Thermodesulfobacteriota</taxon>
        <taxon>Desulfobulbia</taxon>
        <taxon>Desulfobulbales</taxon>
        <taxon>Desulfobulbaceae</taxon>
        <taxon>Desulfomarina</taxon>
    </lineage>
</organism>
<feature type="domain" description="Cytidylate kinase" evidence="6">
    <location>
        <begin position="8"/>
        <end position="224"/>
    </location>
</feature>
<comment type="catalytic activity">
    <reaction evidence="5">
        <text>dCMP + ATP = dCDP + ADP</text>
        <dbReference type="Rhea" id="RHEA:25094"/>
        <dbReference type="ChEBI" id="CHEBI:30616"/>
        <dbReference type="ChEBI" id="CHEBI:57566"/>
        <dbReference type="ChEBI" id="CHEBI:58593"/>
        <dbReference type="ChEBI" id="CHEBI:456216"/>
        <dbReference type="EC" id="2.7.4.25"/>
    </reaction>
</comment>
<protein>
    <recommendedName>
        <fullName evidence="5">Cytidylate kinase</fullName>
        <shortName evidence="5">CK</shortName>
        <ecNumber evidence="5">2.7.4.25</ecNumber>
    </recommendedName>
    <alternativeName>
        <fullName evidence="5">Cytidine monophosphate kinase</fullName>
        <shortName evidence="5">CMP kinase</shortName>
    </alternativeName>
</protein>
<sequence>MSEKQEIVTIDGPSGVGKSTVSKKIADALGFTYLDTGAMYRAVGLFIHRLGVDLEKENDIPTLLESLELYFIPPAEKGGDVGVLLNGENVSEVIRTPEVAMVASHVSAFPEIRKKLTEMQRILGERGKIVAEGRDMGTVVFPGARYKFFLDADPRERTRRRVVQLREQGVQVDEEELHAMTLERDKNDRERAIAPLKPAEDAVLLDTTSSGVEDVVEKILRIIKKKAGN</sequence>
<dbReference type="Proteomes" id="UP000826725">
    <property type="component" value="Chromosome"/>
</dbReference>
<dbReference type="AlphaFoldDB" id="A0A8D5FWN1"/>
<dbReference type="InterPro" id="IPR003136">
    <property type="entry name" value="Cytidylate_kin"/>
</dbReference>
<feature type="binding site" evidence="5">
    <location>
        <begin position="12"/>
        <end position="20"/>
    </location>
    <ligand>
        <name>ATP</name>
        <dbReference type="ChEBI" id="CHEBI:30616"/>
    </ligand>
</feature>
<evidence type="ECO:0000259" key="6">
    <source>
        <dbReference type="Pfam" id="PF02224"/>
    </source>
</evidence>
<keyword evidence="8" id="KW-1185">Reference proteome</keyword>
<comment type="catalytic activity">
    <reaction evidence="5">
        <text>CMP + ATP = CDP + ADP</text>
        <dbReference type="Rhea" id="RHEA:11600"/>
        <dbReference type="ChEBI" id="CHEBI:30616"/>
        <dbReference type="ChEBI" id="CHEBI:58069"/>
        <dbReference type="ChEBI" id="CHEBI:60377"/>
        <dbReference type="ChEBI" id="CHEBI:456216"/>
        <dbReference type="EC" id="2.7.4.25"/>
    </reaction>
</comment>
<dbReference type="HAMAP" id="MF_00238">
    <property type="entry name" value="Cytidyl_kinase_type1"/>
    <property type="match status" value="1"/>
</dbReference>
<comment type="similarity">
    <text evidence="5">Belongs to the cytidylate kinase family. Type 1 subfamily.</text>
</comment>
<evidence type="ECO:0000256" key="4">
    <source>
        <dbReference type="ARBA" id="ARBA00022840"/>
    </source>
</evidence>
<dbReference type="PANTHER" id="PTHR21299:SF2">
    <property type="entry name" value="CYTIDYLATE KINASE"/>
    <property type="match status" value="1"/>
</dbReference>
<dbReference type="KEGG" id="dbk:DGMP_34040"/>
<dbReference type="GO" id="GO:0005524">
    <property type="term" value="F:ATP binding"/>
    <property type="evidence" value="ECO:0007669"/>
    <property type="project" value="UniProtKB-UniRule"/>
</dbReference>
<dbReference type="PANTHER" id="PTHR21299">
    <property type="entry name" value="CYTIDYLATE KINASE/PANTOATE-BETA-ALANINE LIGASE"/>
    <property type="match status" value="1"/>
</dbReference>
<dbReference type="CDD" id="cd02020">
    <property type="entry name" value="CMPK"/>
    <property type="match status" value="1"/>
</dbReference>
<dbReference type="NCBIfam" id="TIGR00017">
    <property type="entry name" value="cmk"/>
    <property type="match status" value="1"/>
</dbReference>
<evidence type="ECO:0000256" key="3">
    <source>
        <dbReference type="ARBA" id="ARBA00022777"/>
    </source>
</evidence>
<gene>
    <name evidence="5 7" type="primary">cmk</name>
    <name evidence="7" type="ORF">DGMP_34040</name>
</gene>
<dbReference type="GO" id="GO:0015949">
    <property type="term" value="P:nucleobase-containing small molecule interconversion"/>
    <property type="evidence" value="ECO:0007669"/>
    <property type="project" value="TreeGrafter"/>
</dbReference>
<accession>A0A8D5FWN1</accession>
<keyword evidence="1 5" id="KW-0808">Transferase</keyword>
<keyword evidence="4 5" id="KW-0067">ATP-binding</keyword>
<keyword evidence="3 5" id="KW-0418">Kinase</keyword>
<keyword evidence="5" id="KW-0963">Cytoplasm</keyword>
<evidence type="ECO:0000256" key="2">
    <source>
        <dbReference type="ARBA" id="ARBA00022741"/>
    </source>
</evidence>
<evidence type="ECO:0000256" key="5">
    <source>
        <dbReference type="HAMAP-Rule" id="MF_00238"/>
    </source>
</evidence>
<evidence type="ECO:0000313" key="8">
    <source>
        <dbReference type="Proteomes" id="UP000826725"/>
    </source>
</evidence>
<name>A0A8D5FWN1_9BACT</name>
<dbReference type="EMBL" id="AP024086">
    <property type="protein sequence ID" value="BCL62711.1"/>
    <property type="molecule type" value="Genomic_DNA"/>
</dbReference>
<evidence type="ECO:0000313" key="7">
    <source>
        <dbReference type="EMBL" id="BCL62711.1"/>
    </source>
</evidence>
<reference evidence="7" key="1">
    <citation type="submission" date="2020-09" db="EMBL/GenBank/DDBJ databases">
        <title>Desulfogranum mesoprofundum gen. nov., sp. nov., a novel mesophilic, sulfate-reducing chemolithoautotroph isolated from a deep-sea hydrothermal vent chimney in the Suiyo Seamount.</title>
        <authorList>
            <person name="Hashimoto Y."/>
            <person name="Nakagawa S."/>
        </authorList>
    </citation>
    <scope>NUCLEOTIDE SEQUENCE</scope>
    <source>
        <strain evidence="7">KT2</strain>
    </source>
</reference>
<dbReference type="InterPro" id="IPR011994">
    <property type="entry name" value="Cytidylate_kinase_dom"/>
</dbReference>
<comment type="subcellular location">
    <subcellularLocation>
        <location evidence="5">Cytoplasm</location>
    </subcellularLocation>
</comment>
<dbReference type="Pfam" id="PF02224">
    <property type="entry name" value="Cytidylate_kin"/>
    <property type="match status" value="1"/>
</dbReference>
<dbReference type="GO" id="GO:0005829">
    <property type="term" value="C:cytosol"/>
    <property type="evidence" value="ECO:0007669"/>
    <property type="project" value="TreeGrafter"/>
</dbReference>
<dbReference type="EC" id="2.7.4.25" evidence="5"/>
<dbReference type="GO" id="GO:0036431">
    <property type="term" value="F:dCMP kinase activity"/>
    <property type="evidence" value="ECO:0007669"/>
    <property type="project" value="InterPro"/>
</dbReference>
<dbReference type="RefSeq" id="WP_228855042.1">
    <property type="nucleotide sequence ID" value="NZ_AP024086.1"/>
</dbReference>